<dbReference type="GO" id="GO:0045202">
    <property type="term" value="C:synapse"/>
    <property type="evidence" value="ECO:0007669"/>
    <property type="project" value="TreeGrafter"/>
</dbReference>
<dbReference type="InterPro" id="IPR001863">
    <property type="entry name" value="Glypican"/>
</dbReference>
<proteinExistence type="inferred from homology"/>
<evidence type="ECO:0000256" key="9">
    <source>
        <dbReference type="ARBA" id="ARBA00022974"/>
    </source>
</evidence>
<keyword evidence="9 16" id="KW-0654">Proteoglycan</keyword>
<evidence type="ECO:0000256" key="11">
    <source>
        <dbReference type="ARBA" id="ARBA00023157"/>
    </source>
</evidence>
<evidence type="ECO:0000256" key="15">
    <source>
        <dbReference type="RuleBase" id="RU003518"/>
    </source>
</evidence>
<keyword evidence="10 16" id="KW-0472">Membrane</keyword>
<evidence type="ECO:0000256" key="18">
    <source>
        <dbReference type="SAM" id="SignalP"/>
    </source>
</evidence>
<keyword evidence="12" id="KW-0325">Glycoprotein</keyword>
<keyword evidence="20" id="KW-1185">Reference proteome</keyword>
<organism evidence="19 20">
    <name type="scientific">Albula goreensis</name>
    <dbReference type="NCBI Taxonomy" id="1534307"/>
    <lineage>
        <taxon>Eukaryota</taxon>
        <taxon>Metazoa</taxon>
        <taxon>Chordata</taxon>
        <taxon>Craniata</taxon>
        <taxon>Vertebrata</taxon>
        <taxon>Euteleostomi</taxon>
        <taxon>Actinopterygii</taxon>
        <taxon>Neopterygii</taxon>
        <taxon>Teleostei</taxon>
        <taxon>Albuliformes</taxon>
        <taxon>Albulidae</taxon>
        <taxon>Albula</taxon>
    </lineage>
</organism>
<dbReference type="GO" id="GO:0009986">
    <property type="term" value="C:cell surface"/>
    <property type="evidence" value="ECO:0007669"/>
    <property type="project" value="TreeGrafter"/>
</dbReference>
<dbReference type="GO" id="GO:0098552">
    <property type="term" value="C:side of membrane"/>
    <property type="evidence" value="ECO:0007669"/>
    <property type="project" value="UniProtKB-KW"/>
</dbReference>
<dbReference type="GO" id="GO:0005576">
    <property type="term" value="C:extracellular region"/>
    <property type="evidence" value="ECO:0007669"/>
    <property type="project" value="UniProtKB-SubCell"/>
</dbReference>
<evidence type="ECO:0000256" key="6">
    <source>
        <dbReference type="ARBA" id="ARBA00022525"/>
    </source>
</evidence>
<comment type="subcellular location">
    <subcellularLocation>
        <location evidence="2 16">Cell membrane</location>
        <topology evidence="2 16">Lipid-anchor</topology>
        <topology evidence="2 16">GPI-anchor</topology>
    </subcellularLocation>
    <subcellularLocation>
        <location evidence="1">Secreted</location>
        <location evidence="1">Extracellular space</location>
    </subcellularLocation>
</comment>
<reference evidence="19" key="1">
    <citation type="submission" date="2021-01" db="EMBL/GenBank/DDBJ databases">
        <authorList>
            <person name="Zahm M."/>
            <person name="Roques C."/>
            <person name="Cabau C."/>
            <person name="Klopp C."/>
            <person name="Donnadieu C."/>
            <person name="Jouanno E."/>
            <person name="Lampietro C."/>
            <person name="Louis A."/>
            <person name="Herpin A."/>
            <person name="Echchiki A."/>
            <person name="Berthelot C."/>
            <person name="Parey E."/>
            <person name="Roest-Crollius H."/>
            <person name="Braasch I."/>
            <person name="Postlethwait J."/>
            <person name="Bobe J."/>
            <person name="Montfort J."/>
            <person name="Bouchez O."/>
            <person name="Begum T."/>
            <person name="Mejri S."/>
            <person name="Adams A."/>
            <person name="Chen W.-J."/>
            <person name="Guiguen Y."/>
        </authorList>
    </citation>
    <scope>NUCLEOTIDE SEQUENCE</scope>
    <source>
        <tissue evidence="19">Blood</tissue>
    </source>
</reference>
<dbReference type="GO" id="GO:0016477">
    <property type="term" value="P:cell migration"/>
    <property type="evidence" value="ECO:0007669"/>
    <property type="project" value="TreeGrafter"/>
</dbReference>
<dbReference type="Proteomes" id="UP000829720">
    <property type="component" value="Unassembled WGS sequence"/>
</dbReference>
<dbReference type="Pfam" id="PF01153">
    <property type="entry name" value="Glypican"/>
    <property type="match status" value="1"/>
</dbReference>
<feature type="signal peptide" evidence="18">
    <location>
        <begin position="1"/>
        <end position="18"/>
    </location>
</feature>
<evidence type="ECO:0000256" key="12">
    <source>
        <dbReference type="ARBA" id="ARBA00023180"/>
    </source>
</evidence>
<dbReference type="AlphaFoldDB" id="A0A8T3CHX3"/>
<evidence type="ECO:0000256" key="1">
    <source>
        <dbReference type="ARBA" id="ARBA00004239"/>
    </source>
</evidence>
<dbReference type="OrthoDB" id="10010764at2759"/>
<dbReference type="PANTHER" id="PTHR10822">
    <property type="entry name" value="GLYPICAN"/>
    <property type="match status" value="1"/>
</dbReference>
<dbReference type="GO" id="GO:1905475">
    <property type="term" value="P:regulation of protein localization to membrane"/>
    <property type="evidence" value="ECO:0007669"/>
    <property type="project" value="TreeGrafter"/>
</dbReference>
<evidence type="ECO:0000256" key="8">
    <source>
        <dbReference type="ARBA" id="ARBA00022729"/>
    </source>
</evidence>
<evidence type="ECO:0000256" key="13">
    <source>
        <dbReference type="ARBA" id="ARBA00023207"/>
    </source>
</evidence>
<feature type="region of interest" description="Disordered" evidence="17">
    <location>
        <begin position="346"/>
        <end position="368"/>
    </location>
</feature>
<feature type="chain" id="PRO_5035762107" description="Glypican-1" evidence="18">
    <location>
        <begin position="19"/>
        <end position="550"/>
    </location>
</feature>
<keyword evidence="14 16" id="KW-0449">Lipoprotein</keyword>
<evidence type="ECO:0000256" key="17">
    <source>
        <dbReference type="SAM" id="MobiDB-lite"/>
    </source>
</evidence>
<name>A0A8T3CHX3_9TELE</name>
<evidence type="ECO:0000256" key="3">
    <source>
        <dbReference type="ARBA" id="ARBA00010260"/>
    </source>
</evidence>
<comment type="caution">
    <text evidence="19">The sequence shown here is derived from an EMBL/GenBank/DDBJ whole genome shotgun (WGS) entry which is preliminary data.</text>
</comment>
<keyword evidence="13 16" id="KW-0357">Heparan sulfate</keyword>
<dbReference type="PROSITE" id="PS01207">
    <property type="entry name" value="GLYPICAN"/>
    <property type="match status" value="1"/>
</dbReference>
<evidence type="ECO:0000256" key="7">
    <source>
        <dbReference type="ARBA" id="ARBA00022622"/>
    </source>
</evidence>
<dbReference type="GO" id="GO:0040037">
    <property type="term" value="P:negative regulation of fibroblast growth factor receptor signaling pathway"/>
    <property type="evidence" value="ECO:0007669"/>
    <property type="project" value="TreeGrafter"/>
</dbReference>
<dbReference type="EMBL" id="JAERUA010000024">
    <property type="protein sequence ID" value="KAI1882992.1"/>
    <property type="molecule type" value="Genomic_DNA"/>
</dbReference>
<keyword evidence="6" id="KW-0964">Secreted</keyword>
<evidence type="ECO:0000313" key="20">
    <source>
        <dbReference type="Proteomes" id="UP000829720"/>
    </source>
</evidence>
<keyword evidence="7 16" id="KW-0336">GPI-anchor</keyword>
<comment type="similarity">
    <text evidence="3 15">Belongs to the glypican family.</text>
</comment>
<dbReference type="GO" id="GO:0017134">
    <property type="term" value="F:fibroblast growth factor binding"/>
    <property type="evidence" value="ECO:0007669"/>
    <property type="project" value="TreeGrafter"/>
</dbReference>
<gene>
    <name evidence="19" type="ORF">AGOR_G00240630</name>
</gene>
<protein>
    <recommendedName>
        <fullName evidence="4">Glypican-1</fullName>
    </recommendedName>
</protein>
<keyword evidence="5" id="KW-1003">Cell membrane</keyword>
<evidence type="ECO:0000256" key="10">
    <source>
        <dbReference type="ARBA" id="ARBA00023136"/>
    </source>
</evidence>
<sequence>MDILWAFLLCVFTVPVFGDKVSSKARSCSDVRQFYSDKGFSLTGVPQSEISGEHLRICPQGYTCCTSEMEEELSSMGRREAEGLVKEAGRALQLSLSTQYKSFEGHFLDMMNRSENSLQDSFRVTYGSLYTQNARVFYDLYSEMRRYYRGSSVNLEEVLNEFWARLLERLFKAANLQYTIGDEYLECVAKQTETLRPFGDTPRDLKLKVTHAFVAARSFVQGLVISGEVVRKVSLVPLSQECTRALMKLLYCPHCRGMGSTKPCNNYCRNVMKGCLANQADLDTEWRNLVDAMLQVAERFRGPSSVDMVMASLPIRIGEAIQTMQENAHVFTSKVFQACGDPIMAGTHSSGAEETRKRGKPIAEDKGSAATAARLEKLVSNVTAKLRDMQAYWVQLPTALCSDRVAAGPANEDKCWNGMTRGSYLPEVMGDGLASQINNPEVEIDITKPDMTIRQQIMQLKIMTNRLKNAFNGNDVDFQDTSDDVSGSGSGMCADELCPRGPRVIIPNTDRPKLYAYPPENEKVTRGMGSQTHPCNTLLLLSLAVLLLRR</sequence>
<evidence type="ECO:0000313" key="19">
    <source>
        <dbReference type="EMBL" id="KAI1882992.1"/>
    </source>
</evidence>
<keyword evidence="11" id="KW-1015">Disulfide bond</keyword>
<comment type="function">
    <text evidence="16">Cell surface proteoglycan.</text>
</comment>
<feature type="compositionally biased region" description="Basic and acidic residues" evidence="17">
    <location>
        <begin position="351"/>
        <end position="367"/>
    </location>
</feature>
<evidence type="ECO:0000256" key="2">
    <source>
        <dbReference type="ARBA" id="ARBA00004609"/>
    </source>
</evidence>
<keyword evidence="8 18" id="KW-0732">Signal</keyword>
<dbReference type="GO" id="GO:0005886">
    <property type="term" value="C:plasma membrane"/>
    <property type="evidence" value="ECO:0007669"/>
    <property type="project" value="UniProtKB-SubCell"/>
</dbReference>
<evidence type="ECO:0000256" key="16">
    <source>
        <dbReference type="RuleBase" id="RU003519"/>
    </source>
</evidence>
<evidence type="ECO:0000256" key="5">
    <source>
        <dbReference type="ARBA" id="ARBA00022475"/>
    </source>
</evidence>
<evidence type="ECO:0000256" key="4">
    <source>
        <dbReference type="ARBA" id="ARBA00014714"/>
    </source>
</evidence>
<evidence type="ECO:0000256" key="14">
    <source>
        <dbReference type="ARBA" id="ARBA00023288"/>
    </source>
</evidence>
<accession>A0A8T3CHX3</accession>
<dbReference type="PANTHER" id="PTHR10822:SF8">
    <property type="entry name" value="GLYPICAN-1"/>
    <property type="match status" value="1"/>
</dbReference>
<dbReference type="InterPro" id="IPR019803">
    <property type="entry name" value="Glypican_CS"/>
</dbReference>